<dbReference type="KEGG" id="mco:MCJ_002640"/>
<dbReference type="Proteomes" id="UP000001491">
    <property type="component" value="Chromosome"/>
</dbReference>
<dbReference type="EMBL" id="FM864216">
    <property type="protein sequence ID" value="CAT04955.1"/>
    <property type="molecule type" value="Genomic_DNA"/>
</dbReference>
<proteinExistence type="predicted"/>
<accession>C5J663</accession>
<organism evidence="2 3">
    <name type="scientific">Mesomycoplasma conjunctivae (strain ATCC 25834 / NCTC 10147 / HRC/581)</name>
    <name type="common">Mycoplasma conjunctivae</name>
    <dbReference type="NCBI Taxonomy" id="572263"/>
    <lineage>
        <taxon>Bacteria</taxon>
        <taxon>Bacillati</taxon>
        <taxon>Mycoplasmatota</taxon>
        <taxon>Mycoplasmoidales</taxon>
        <taxon>Metamycoplasmataceae</taxon>
        <taxon>Mesomycoplasma</taxon>
    </lineage>
</organism>
<sequence length="481" mass="55801">MILLSSLSMIPALAISCGVATVSGSELNPVSNEKQILQKILEVPLPFEKQDYSPYFYNKLFINFLNTPENRAFVRENIIKILETQEDKSQLSPENFNRLGDEIIKSDIFQKFLTDEGNYEGISTLSASKFLEKWREYQTKNNGEEKLTWFFKYGFGFFAKEFPDLSPENIIDRLVHVYARAEYDRLADKNVEEVPVSALGISNLFNQYFQVHSPLESTLWFNWNFEPLEKISNDFKQQYPGSAFLPPLVDDDFQTKYDLIQKLNQYKQITTKKILSPDESKLNIPAPFERLAGQKSQNESAQNEEYKPQFVNQKTTFKVQPRAFFIQDEQTFADEKTNSLKNVIYKLFWVIDEENGQNYDNFENIRPPQDVNDPDNKRGNFSTGGLYSKTLEDLEKIEKAQTGEKKIFSVSRRIEIKGFLKEENKILKAQNYKFNVDSLANSQLKNDLAQNFSNPNLIEAQNKISVPVDKIKNLNPKYQPE</sequence>
<dbReference type="AlphaFoldDB" id="C5J663"/>
<evidence type="ECO:0000313" key="2">
    <source>
        <dbReference type="EMBL" id="CAT04955.1"/>
    </source>
</evidence>
<feature type="region of interest" description="Disordered" evidence="1">
    <location>
        <begin position="364"/>
        <end position="384"/>
    </location>
</feature>
<evidence type="ECO:0000313" key="3">
    <source>
        <dbReference type="Proteomes" id="UP000001491"/>
    </source>
</evidence>
<name>C5J663_MESCH</name>
<dbReference type="eggNOG" id="ENOG5030N30">
    <property type="taxonomic scope" value="Bacteria"/>
</dbReference>
<gene>
    <name evidence="2" type="ordered locus">MCJ_002640</name>
</gene>
<keyword evidence="3" id="KW-1185">Reference proteome</keyword>
<reference evidence="3" key="1">
    <citation type="journal article" date="2009" name="BMC Bioinformatics">
        <title>The Mycoplasma conjunctivae genome sequencing, annotation and analysis.</title>
        <authorList>
            <person name="Calderon-Copete S.P."/>
            <person name="Wigger G."/>
            <person name="Wunderlin C."/>
            <person name="Schmidheini T."/>
            <person name="Frey J."/>
            <person name="Quail M.A."/>
            <person name="Falquet L."/>
        </authorList>
    </citation>
    <scope>NUCLEOTIDE SEQUENCE [LARGE SCALE GENOMIC DNA]</scope>
    <source>
        <strain evidence="3">ATCC 25834 / NCTC 10147 / HRC/581</strain>
    </source>
</reference>
<dbReference type="HOGENOM" id="CLU_567197_0_0_14"/>
<evidence type="ECO:0000256" key="1">
    <source>
        <dbReference type="SAM" id="MobiDB-lite"/>
    </source>
</evidence>
<protein>
    <submittedName>
        <fullName evidence="2">Uncharacterized protein</fullName>
    </submittedName>
</protein>